<evidence type="ECO:0000313" key="1">
    <source>
        <dbReference type="EMBL" id="KAJ9663159.1"/>
    </source>
</evidence>
<keyword evidence="2" id="KW-1185">Reference proteome</keyword>
<proteinExistence type="predicted"/>
<sequence>MLVSEPSAYKRKGDFEYEPLPHPITHIRLLEILPVIDNQDITIQCRLRCVRLVDYDQCYTALSYTWNHDEEERPIWINGRYLNVKSNLYDFLYSYRQKLKAHALPTVFLWIDALCLNYTDVRERNSQVQIVPSIFQKAKTVLAWLEPLPGSRSVAEGRGGVRRFVDFLGQLKNDLERSQSLYNDTFLGTKYLPAYSVTSSFPFSFSDQWKIMLEICEHRYWTRLWILLENRFAQNLMFMYEDQLWSWLEFRAPFVLIWYMTKSNRYASDPSRKIDPTQILYSHAADIIQTRLVFEQPEQVILKHREATTYNDFATERWHLTTAREPLSVLLKIHKRRPCFDRLDKVYALIGLSDSILTIDYDRSNIELFCAVLLSLKVSLELDFVSMLAHSLDVSAFEYHHGRRSLIKDVPSIALDQSATDIVGQDCQKVYSVKAIASRSELTDIIQSRFGLQKLDYYRVVGQQDLDRMKEWTDFPAQSAPMPKFYGHTPGTVMPIVDGFDLSDTSFRAAMFINPTSKSSQKAVFGMVSTDYVQDGDILVTEPSMYSGILVRISGLSKTWLTVIGVVLFARRVSVESQFSSPLIPTSPTSTVRSATLSDFCERTYPTPFAITACDNKEHFTLRPKDVQLKNLFGGTSTFSGRESRSTTYSSTTSSSLFARPSTVGNDRRLTTSTRGSNERFTSKSDRLERFLEFISIHKRSHSK</sequence>
<dbReference type="EMBL" id="JAPDRQ010000010">
    <property type="protein sequence ID" value="KAJ9663159.1"/>
    <property type="molecule type" value="Genomic_DNA"/>
</dbReference>
<comment type="caution">
    <text evidence="1">The sequence shown here is derived from an EMBL/GenBank/DDBJ whole genome shotgun (WGS) entry which is preliminary data.</text>
</comment>
<gene>
    <name evidence="1" type="primary">REG1</name>
    <name evidence="1" type="ORF">H2198_000920</name>
</gene>
<accession>A0ACC3AJ72</accession>
<dbReference type="Proteomes" id="UP001172386">
    <property type="component" value="Unassembled WGS sequence"/>
</dbReference>
<evidence type="ECO:0000313" key="2">
    <source>
        <dbReference type="Proteomes" id="UP001172386"/>
    </source>
</evidence>
<name>A0ACC3AJ72_9EURO</name>
<organism evidence="1 2">
    <name type="scientific">Neophaeococcomyces mojaviensis</name>
    <dbReference type="NCBI Taxonomy" id="3383035"/>
    <lineage>
        <taxon>Eukaryota</taxon>
        <taxon>Fungi</taxon>
        <taxon>Dikarya</taxon>
        <taxon>Ascomycota</taxon>
        <taxon>Pezizomycotina</taxon>
        <taxon>Eurotiomycetes</taxon>
        <taxon>Chaetothyriomycetidae</taxon>
        <taxon>Chaetothyriales</taxon>
        <taxon>Chaetothyriales incertae sedis</taxon>
        <taxon>Neophaeococcomyces</taxon>
    </lineage>
</organism>
<protein>
    <submittedName>
        <fullName evidence="1">Protein phosphatase regulator</fullName>
    </submittedName>
</protein>
<reference evidence="1" key="1">
    <citation type="submission" date="2022-10" db="EMBL/GenBank/DDBJ databases">
        <title>Culturing micro-colonial fungi from biological soil crusts in the Mojave desert and describing Neophaeococcomyces mojavensis, and introducing the new genera and species Taxawa tesnikishii.</title>
        <authorList>
            <person name="Kurbessoian T."/>
            <person name="Stajich J.E."/>
        </authorList>
    </citation>
    <scope>NUCLEOTIDE SEQUENCE</scope>
    <source>
        <strain evidence="1">JES_112</strain>
    </source>
</reference>